<dbReference type="InterPro" id="IPR039421">
    <property type="entry name" value="Type_1_exporter"/>
</dbReference>
<evidence type="ECO:0000256" key="2">
    <source>
        <dbReference type="ARBA" id="ARBA00022448"/>
    </source>
</evidence>
<protein>
    <submittedName>
        <fullName evidence="12">ATP-binding cassette, subfamily B</fullName>
    </submittedName>
</protein>
<dbReference type="PROSITE" id="PS00211">
    <property type="entry name" value="ABC_TRANSPORTER_1"/>
    <property type="match status" value="1"/>
</dbReference>
<feature type="transmembrane region" description="Helical" evidence="9">
    <location>
        <begin position="164"/>
        <end position="188"/>
    </location>
</feature>
<dbReference type="SUPFAM" id="SSF52540">
    <property type="entry name" value="P-loop containing nucleoside triphosphate hydrolases"/>
    <property type="match status" value="1"/>
</dbReference>
<feature type="transmembrane region" description="Helical" evidence="9">
    <location>
        <begin position="208"/>
        <end position="229"/>
    </location>
</feature>
<dbReference type="InterPro" id="IPR017871">
    <property type="entry name" value="ABC_transporter-like_CS"/>
</dbReference>
<dbReference type="InterPro" id="IPR036640">
    <property type="entry name" value="ABC1_TM_sf"/>
</dbReference>
<comment type="subcellular location">
    <subcellularLocation>
        <location evidence="1">Cell membrane</location>
        <topology evidence="1">Multi-pass membrane protein</topology>
    </subcellularLocation>
</comment>
<evidence type="ECO:0000313" key="12">
    <source>
        <dbReference type="EMBL" id="SMG15256.1"/>
    </source>
</evidence>
<keyword evidence="6 9" id="KW-1133">Transmembrane helix</keyword>
<dbReference type="InterPro" id="IPR003439">
    <property type="entry name" value="ABC_transporter-like_ATP-bd"/>
</dbReference>
<dbReference type="PANTHER" id="PTHR43394:SF1">
    <property type="entry name" value="ATP-BINDING CASSETTE SUB-FAMILY B MEMBER 10, MITOCHONDRIAL"/>
    <property type="match status" value="1"/>
</dbReference>
<dbReference type="Proteomes" id="UP000193834">
    <property type="component" value="Unassembled WGS sequence"/>
</dbReference>
<evidence type="ECO:0000256" key="5">
    <source>
        <dbReference type="ARBA" id="ARBA00022840"/>
    </source>
</evidence>
<organism evidence="12 13">
    <name type="scientific">Paenibacillus aquistagni</name>
    <dbReference type="NCBI Taxonomy" id="1852522"/>
    <lineage>
        <taxon>Bacteria</taxon>
        <taxon>Bacillati</taxon>
        <taxon>Bacillota</taxon>
        <taxon>Bacilli</taxon>
        <taxon>Bacillales</taxon>
        <taxon>Paenibacillaceae</taxon>
        <taxon>Paenibacillus</taxon>
    </lineage>
</organism>
<evidence type="ECO:0000256" key="3">
    <source>
        <dbReference type="ARBA" id="ARBA00022692"/>
    </source>
</evidence>
<dbReference type="STRING" id="1852522.SAMN06295960_0535"/>
<evidence type="ECO:0000313" key="13">
    <source>
        <dbReference type="Proteomes" id="UP000193834"/>
    </source>
</evidence>
<name>A0A1X7IK06_9BACL</name>
<dbReference type="CDD" id="cd18563">
    <property type="entry name" value="ABC_6TM_exporter_like"/>
    <property type="match status" value="1"/>
</dbReference>
<reference evidence="12 13" key="1">
    <citation type="submission" date="2017-04" db="EMBL/GenBank/DDBJ databases">
        <authorList>
            <person name="Afonso C.L."/>
            <person name="Miller P.J."/>
            <person name="Scott M.A."/>
            <person name="Spackman E."/>
            <person name="Goraichik I."/>
            <person name="Dimitrov K.M."/>
            <person name="Suarez D.L."/>
            <person name="Swayne D.E."/>
        </authorList>
    </citation>
    <scope>NUCLEOTIDE SEQUENCE [LARGE SCALE GENOMIC DNA]</scope>
    <source>
        <strain evidence="12 13">11</strain>
    </source>
</reference>
<feature type="transmembrane region" description="Helical" evidence="9">
    <location>
        <begin position="287"/>
        <end position="306"/>
    </location>
</feature>
<dbReference type="SMART" id="SM00382">
    <property type="entry name" value="AAA"/>
    <property type="match status" value="1"/>
</dbReference>
<feature type="region of interest" description="Disordered" evidence="8">
    <location>
        <begin position="734"/>
        <end position="753"/>
    </location>
</feature>
<feature type="domain" description="ABC transmembrane type-1" evidence="11">
    <location>
        <begin position="169"/>
        <end position="450"/>
    </location>
</feature>
<dbReference type="SUPFAM" id="SSF90123">
    <property type="entry name" value="ABC transporter transmembrane region"/>
    <property type="match status" value="1"/>
</dbReference>
<dbReference type="InterPro" id="IPR011527">
    <property type="entry name" value="ABC1_TM_dom"/>
</dbReference>
<evidence type="ECO:0000256" key="6">
    <source>
        <dbReference type="ARBA" id="ARBA00022989"/>
    </source>
</evidence>
<dbReference type="InterPro" id="IPR027417">
    <property type="entry name" value="P-loop_NTPase"/>
</dbReference>
<dbReference type="GO" id="GO:0015421">
    <property type="term" value="F:ABC-type oligopeptide transporter activity"/>
    <property type="evidence" value="ECO:0007669"/>
    <property type="project" value="TreeGrafter"/>
</dbReference>
<dbReference type="Pfam" id="PF00664">
    <property type="entry name" value="ABC_membrane"/>
    <property type="match status" value="1"/>
</dbReference>
<evidence type="ECO:0000256" key="1">
    <source>
        <dbReference type="ARBA" id="ARBA00004651"/>
    </source>
</evidence>
<proteinExistence type="predicted"/>
<dbReference type="InterPro" id="IPR003593">
    <property type="entry name" value="AAA+_ATPase"/>
</dbReference>
<evidence type="ECO:0000256" key="7">
    <source>
        <dbReference type="ARBA" id="ARBA00023136"/>
    </source>
</evidence>
<dbReference type="GO" id="GO:0016887">
    <property type="term" value="F:ATP hydrolysis activity"/>
    <property type="evidence" value="ECO:0007669"/>
    <property type="project" value="InterPro"/>
</dbReference>
<gene>
    <name evidence="12" type="ORF">SAMN06295960_0535</name>
</gene>
<dbReference type="PROSITE" id="PS50929">
    <property type="entry name" value="ABC_TM1F"/>
    <property type="match status" value="1"/>
</dbReference>
<dbReference type="GO" id="GO:0005886">
    <property type="term" value="C:plasma membrane"/>
    <property type="evidence" value="ECO:0007669"/>
    <property type="project" value="UniProtKB-SubCell"/>
</dbReference>
<dbReference type="Pfam" id="PF00005">
    <property type="entry name" value="ABC_tran"/>
    <property type="match status" value="1"/>
</dbReference>
<dbReference type="PANTHER" id="PTHR43394">
    <property type="entry name" value="ATP-DEPENDENT PERMEASE MDL1, MITOCHONDRIAL"/>
    <property type="match status" value="1"/>
</dbReference>
<dbReference type="GO" id="GO:0005524">
    <property type="term" value="F:ATP binding"/>
    <property type="evidence" value="ECO:0007669"/>
    <property type="project" value="UniProtKB-KW"/>
</dbReference>
<feature type="domain" description="ABC transporter" evidence="10">
    <location>
        <begin position="489"/>
        <end position="723"/>
    </location>
</feature>
<evidence type="ECO:0000259" key="11">
    <source>
        <dbReference type="PROSITE" id="PS50929"/>
    </source>
</evidence>
<evidence type="ECO:0000256" key="9">
    <source>
        <dbReference type="SAM" id="Phobius"/>
    </source>
</evidence>
<dbReference type="FunFam" id="3.40.50.300:FF:000287">
    <property type="entry name" value="Multidrug ABC transporter ATP-binding protein"/>
    <property type="match status" value="1"/>
</dbReference>
<dbReference type="Gene3D" id="3.40.50.300">
    <property type="entry name" value="P-loop containing nucleotide triphosphate hydrolases"/>
    <property type="match status" value="1"/>
</dbReference>
<keyword evidence="4" id="KW-0547">Nucleotide-binding</keyword>
<feature type="transmembrane region" description="Helical" evidence="9">
    <location>
        <begin position="403"/>
        <end position="424"/>
    </location>
</feature>
<dbReference type="EMBL" id="FXAZ01000001">
    <property type="protein sequence ID" value="SMG15256.1"/>
    <property type="molecule type" value="Genomic_DNA"/>
</dbReference>
<evidence type="ECO:0000259" key="10">
    <source>
        <dbReference type="PROSITE" id="PS50893"/>
    </source>
</evidence>
<sequence>MNLCFELSEQDERAAAQAVGEKIRYCVPADLTLTGRRTEGYLVVGEERYGIIQDGECKESHAIHEATEYKVIPLVGNVLLEAKEQDGCRIAARASMQHAARYAYIAQILTSVASEKPIRIYNQEAEPACATCGGPLIRGTRICPKCINKAAAFKRLWGVSMSHWKMLTLGVLLLFAMTGLSLLGPYLQKILINAALEPPSGQQADMRLFMIAIAGMAGVLVGGELLTIAKGRIMTSVSSNIAADLRKLVFDRIQALSLGFLTSQRAGDIMNRITSDTDRIRNLIQEICTMAILQLITLVSVGVLLFQSNAMLAVIVILPAPLVAYLQVYIWRRILRKLSHKQWRIHDKANSFLHDVLSGIRVVKSFGKEAREIQRFRDYNTQFAQAAIQTEKVFSMLSPISNYLIQIGQYIVLLVGCNFIVGGTLNIGELVQFTSYAAMIYGPLTWLMYMPRWVTNAVIAVDRVFSVIDEQPEIMDTEHSVKHSIQGRIEFRNVTFGYKTYEPVLKDIHVEIKQGEMIGLVGHSGSGKSTMINLISRFYDVTEGELLIDGVDIRHIQQEALRSQIGVVLQETFLFSGTITDNIRYSKPEATLEEIIQAARVANAHEFIIQLPDGYDTRLEENGNNLSGGERQRIAIARAVLSNPSILILDEATASLDIETEGVIQEALQRVTEHRTTIAIAHRLSTLRNADRLFVLEKGEIAEIGTHTELMEKQGIYYKLIMAQRNMAKPKKISSVQEKSAASDSLSAQAVTN</sequence>
<dbReference type="Gene3D" id="1.20.1560.10">
    <property type="entry name" value="ABC transporter type 1, transmembrane domain"/>
    <property type="match status" value="1"/>
</dbReference>
<dbReference type="AlphaFoldDB" id="A0A1X7IK06"/>
<accession>A0A1X7IK06</accession>
<evidence type="ECO:0000256" key="4">
    <source>
        <dbReference type="ARBA" id="ARBA00022741"/>
    </source>
</evidence>
<keyword evidence="3 9" id="KW-0812">Transmembrane</keyword>
<keyword evidence="2" id="KW-0813">Transport</keyword>
<evidence type="ECO:0000256" key="8">
    <source>
        <dbReference type="SAM" id="MobiDB-lite"/>
    </source>
</evidence>
<keyword evidence="7 9" id="KW-0472">Membrane</keyword>
<dbReference type="OrthoDB" id="9762778at2"/>
<keyword evidence="5 12" id="KW-0067">ATP-binding</keyword>
<keyword evidence="13" id="KW-1185">Reference proteome</keyword>
<dbReference type="RefSeq" id="WP_085492790.1">
    <property type="nucleotide sequence ID" value="NZ_FXAZ01000001.1"/>
</dbReference>
<dbReference type="PROSITE" id="PS50893">
    <property type="entry name" value="ABC_TRANSPORTER_2"/>
    <property type="match status" value="1"/>
</dbReference>
<feature type="transmembrane region" description="Helical" evidence="9">
    <location>
        <begin position="312"/>
        <end position="331"/>
    </location>
</feature>